<evidence type="ECO:0000256" key="8">
    <source>
        <dbReference type="SAM" id="MobiDB-lite"/>
    </source>
</evidence>
<accession>A0A7S4UGS1</accession>
<name>A0A7S4UGS1_9DINO</name>
<organism evidence="9">
    <name type="scientific">Alexandrium monilatum</name>
    <dbReference type="NCBI Taxonomy" id="311494"/>
    <lineage>
        <taxon>Eukaryota</taxon>
        <taxon>Sar</taxon>
        <taxon>Alveolata</taxon>
        <taxon>Dinophyceae</taxon>
        <taxon>Gonyaulacales</taxon>
        <taxon>Pyrocystaceae</taxon>
        <taxon>Alexandrium</taxon>
    </lineage>
</organism>
<reference evidence="9" key="1">
    <citation type="submission" date="2021-01" db="EMBL/GenBank/DDBJ databases">
        <authorList>
            <person name="Corre E."/>
            <person name="Pelletier E."/>
            <person name="Niang G."/>
            <person name="Scheremetjew M."/>
            <person name="Finn R."/>
            <person name="Kale V."/>
            <person name="Holt S."/>
            <person name="Cochrane G."/>
            <person name="Meng A."/>
            <person name="Brown T."/>
            <person name="Cohen L."/>
        </authorList>
    </citation>
    <scope>NUCLEOTIDE SEQUENCE</scope>
    <source>
        <strain evidence="9">CCMP3105</strain>
    </source>
</reference>
<dbReference type="PANTHER" id="PTHR11579:SF0">
    <property type="entry name" value="PROTEIN-L-ISOASPARTATE(D-ASPARTATE) O-METHYLTRANSFERASE"/>
    <property type="match status" value="1"/>
</dbReference>
<evidence type="ECO:0000256" key="5">
    <source>
        <dbReference type="ARBA" id="ARBA00022603"/>
    </source>
</evidence>
<proteinExistence type="inferred from homology"/>
<dbReference type="Gene3D" id="3.40.50.150">
    <property type="entry name" value="Vaccinia Virus protein VP39"/>
    <property type="match status" value="1"/>
</dbReference>
<dbReference type="GO" id="GO:0005737">
    <property type="term" value="C:cytoplasm"/>
    <property type="evidence" value="ECO:0007669"/>
    <property type="project" value="UniProtKB-SubCell"/>
</dbReference>
<evidence type="ECO:0000256" key="2">
    <source>
        <dbReference type="ARBA" id="ARBA00005369"/>
    </source>
</evidence>
<evidence type="ECO:0000256" key="7">
    <source>
        <dbReference type="ARBA" id="ARBA00022691"/>
    </source>
</evidence>
<evidence type="ECO:0000256" key="6">
    <source>
        <dbReference type="ARBA" id="ARBA00022679"/>
    </source>
</evidence>
<dbReference type="Pfam" id="PF01135">
    <property type="entry name" value="PCMT"/>
    <property type="match status" value="1"/>
</dbReference>
<dbReference type="GO" id="GO:0004719">
    <property type="term" value="F:protein-L-isoaspartate (D-aspartate) O-methyltransferase activity"/>
    <property type="evidence" value="ECO:0007669"/>
    <property type="project" value="UniProtKB-EC"/>
</dbReference>
<dbReference type="SUPFAM" id="SSF53335">
    <property type="entry name" value="S-adenosyl-L-methionine-dependent methyltransferases"/>
    <property type="match status" value="1"/>
</dbReference>
<evidence type="ECO:0000256" key="4">
    <source>
        <dbReference type="ARBA" id="ARBA00022490"/>
    </source>
</evidence>
<keyword evidence="7" id="KW-0949">S-adenosyl-L-methionine</keyword>
<dbReference type="GO" id="GO:0032259">
    <property type="term" value="P:methylation"/>
    <property type="evidence" value="ECO:0007669"/>
    <property type="project" value="UniProtKB-KW"/>
</dbReference>
<protein>
    <recommendedName>
        <fullName evidence="3">protein-L-isoaspartate(D-aspartate) O-methyltransferase</fullName>
        <ecNumber evidence="3">2.1.1.77</ecNumber>
    </recommendedName>
</protein>
<dbReference type="EC" id="2.1.1.77" evidence="3"/>
<evidence type="ECO:0000256" key="3">
    <source>
        <dbReference type="ARBA" id="ARBA00011890"/>
    </source>
</evidence>
<dbReference type="InterPro" id="IPR029063">
    <property type="entry name" value="SAM-dependent_MTases_sf"/>
</dbReference>
<evidence type="ECO:0000313" key="9">
    <source>
        <dbReference type="EMBL" id="CAE4565936.1"/>
    </source>
</evidence>
<dbReference type="InterPro" id="IPR000682">
    <property type="entry name" value="PCMT"/>
</dbReference>
<feature type="region of interest" description="Disordered" evidence="8">
    <location>
        <begin position="1"/>
        <end position="31"/>
    </location>
</feature>
<gene>
    <name evidence="9" type="ORF">AMON00008_LOCUS5555</name>
</gene>
<comment type="similarity">
    <text evidence="2">Belongs to the methyltransferase superfamily. L-isoaspartyl/D-aspartyl protein methyltransferase family.</text>
</comment>
<keyword evidence="5" id="KW-0489">Methyltransferase</keyword>
<sequence length="307" mass="32971">MTYAMGASGGYVASQTNEGGESATDEEPPGQPARCRFCRCTLCSADTHEGLCDNLEFHSLLDPGSPLALAFRQVDRGDYVPSAEEREGVAYVDAAVYLGFGAQISAPHVHAHALRLLFASSSEPSKTAPLRILDIGSGSGFACAVLARLLQFLRPDCSESRVLAVEHIPELAERARASLEKHHGDLLASGRLELQCADGRRLAEENPGLLRRFSFVHCGCAVDAGDEAWLVEVLAEGGRAVFPRGLADEPQRLCILEVGPGGSWQVHETEVAVLYVPATSQAEQRARGDEWDQVVQRCKQSAQAAFG</sequence>
<keyword evidence="4" id="KW-0963">Cytoplasm</keyword>
<dbReference type="EMBL" id="HBNR01008447">
    <property type="protein sequence ID" value="CAE4565936.1"/>
    <property type="molecule type" value="Transcribed_RNA"/>
</dbReference>
<dbReference type="CDD" id="cd02440">
    <property type="entry name" value="AdoMet_MTases"/>
    <property type="match status" value="1"/>
</dbReference>
<keyword evidence="6" id="KW-0808">Transferase</keyword>
<dbReference type="PANTHER" id="PTHR11579">
    <property type="entry name" value="PROTEIN-L-ISOASPARTATE O-METHYLTRANSFERASE"/>
    <property type="match status" value="1"/>
</dbReference>
<evidence type="ECO:0000256" key="1">
    <source>
        <dbReference type="ARBA" id="ARBA00004496"/>
    </source>
</evidence>
<dbReference type="AlphaFoldDB" id="A0A7S4UGS1"/>
<comment type="subcellular location">
    <subcellularLocation>
        <location evidence="1">Cytoplasm</location>
    </subcellularLocation>
</comment>